<dbReference type="EMBL" id="QFQB01000006">
    <property type="protein sequence ID" value="PZQ48272.1"/>
    <property type="molecule type" value="Genomic_DNA"/>
</dbReference>
<evidence type="ECO:0008006" key="4">
    <source>
        <dbReference type="Google" id="ProtNLM"/>
    </source>
</evidence>
<feature type="signal peptide" evidence="1">
    <location>
        <begin position="1"/>
        <end position="21"/>
    </location>
</feature>
<evidence type="ECO:0000256" key="1">
    <source>
        <dbReference type="SAM" id="SignalP"/>
    </source>
</evidence>
<evidence type="ECO:0000313" key="3">
    <source>
        <dbReference type="Proteomes" id="UP000249417"/>
    </source>
</evidence>
<dbReference type="AlphaFoldDB" id="A0A2W5N481"/>
<protein>
    <recommendedName>
        <fullName evidence="4">DUF4402 domain-containing protein</fullName>
    </recommendedName>
</protein>
<organism evidence="2 3">
    <name type="scientific">Micavibrio aeruginosavorus</name>
    <dbReference type="NCBI Taxonomy" id="349221"/>
    <lineage>
        <taxon>Bacteria</taxon>
        <taxon>Pseudomonadati</taxon>
        <taxon>Bdellovibrionota</taxon>
        <taxon>Bdellovibrionia</taxon>
        <taxon>Bdellovibrionales</taxon>
        <taxon>Pseudobdellovibrionaceae</taxon>
        <taxon>Micavibrio</taxon>
    </lineage>
</organism>
<name>A0A2W5N481_9BACT</name>
<sequence length="150" mass="16442">MQTFVLAIVLFPFLSSLPAQAGVIETQKLYFGKWVITDNQSVHSITVETDGSYNNSPELIMIEEPQQGIYQMTELPDGVTVNDVTVSMQEPLQGMGGEDFTMDNFQVLYSPTVVDQEITVTLGARAQTSGDGNNYGDGIHTGQLLIEIHL</sequence>
<reference evidence="2 3" key="1">
    <citation type="submission" date="2017-08" db="EMBL/GenBank/DDBJ databases">
        <title>Infants hospitalized years apart are colonized by the same room-sourced microbial strains.</title>
        <authorList>
            <person name="Brooks B."/>
            <person name="Olm M.R."/>
            <person name="Firek B.A."/>
            <person name="Baker R."/>
            <person name="Thomas B.C."/>
            <person name="Morowitz M.J."/>
            <person name="Banfield J.F."/>
        </authorList>
    </citation>
    <scope>NUCLEOTIDE SEQUENCE [LARGE SCALE GENOMIC DNA]</scope>
    <source>
        <strain evidence="2">S2_005_002_R2_29</strain>
    </source>
</reference>
<evidence type="ECO:0000313" key="2">
    <source>
        <dbReference type="EMBL" id="PZQ48272.1"/>
    </source>
</evidence>
<comment type="caution">
    <text evidence="2">The sequence shown here is derived from an EMBL/GenBank/DDBJ whole genome shotgun (WGS) entry which is preliminary data.</text>
</comment>
<accession>A0A2W5N481</accession>
<feature type="chain" id="PRO_5015861059" description="DUF4402 domain-containing protein" evidence="1">
    <location>
        <begin position="22"/>
        <end position="150"/>
    </location>
</feature>
<dbReference type="Proteomes" id="UP000249417">
    <property type="component" value="Unassembled WGS sequence"/>
</dbReference>
<gene>
    <name evidence="2" type="ORF">DI551_01935</name>
</gene>
<proteinExistence type="predicted"/>
<keyword evidence="1" id="KW-0732">Signal</keyword>